<name>A3LZB4_PICST</name>
<evidence type="ECO:0000259" key="17">
    <source>
        <dbReference type="PROSITE" id="PS50972"/>
    </source>
</evidence>
<dbReference type="InterPro" id="IPR011005">
    <property type="entry name" value="Dihydropteroate_synth-like_sf"/>
</dbReference>
<dbReference type="GeneID" id="4840704"/>
<evidence type="ECO:0000313" key="19">
    <source>
        <dbReference type="Proteomes" id="UP000002258"/>
    </source>
</evidence>
<evidence type="ECO:0000313" key="18">
    <source>
        <dbReference type="EMBL" id="ABN68310.2"/>
    </source>
</evidence>
<feature type="domain" description="Pterin-binding" evidence="17">
    <location>
        <begin position="473"/>
        <end position="790"/>
    </location>
</feature>
<dbReference type="Gene3D" id="3.30.70.560">
    <property type="entry name" value="7,8-Dihydro-6-hydroxymethylpterin-pyrophosphokinase HPPK"/>
    <property type="match status" value="1"/>
</dbReference>
<dbReference type="Pfam" id="PF00809">
    <property type="entry name" value="Pterin_bind"/>
    <property type="match status" value="1"/>
</dbReference>
<keyword evidence="10 16" id="KW-0547">Nucleotide-binding</keyword>
<evidence type="ECO:0000256" key="10">
    <source>
        <dbReference type="ARBA" id="ARBA00022741"/>
    </source>
</evidence>
<dbReference type="InterPro" id="IPR045031">
    <property type="entry name" value="DHP_synth-like"/>
</dbReference>
<keyword evidence="13 16" id="KW-0460">Magnesium</keyword>
<evidence type="ECO:0000256" key="4">
    <source>
        <dbReference type="ARBA" id="ARBA00004763"/>
    </source>
</evidence>
<dbReference type="InterPro" id="IPR000489">
    <property type="entry name" value="Pterin-binding_dom"/>
</dbReference>
<dbReference type="PROSITE" id="PS00793">
    <property type="entry name" value="DHPS_2"/>
    <property type="match status" value="1"/>
</dbReference>
<keyword evidence="16" id="KW-0456">Lyase</keyword>
<dbReference type="AlphaFoldDB" id="A3LZB4"/>
<evidence type="ECO:0000256" key="16">
    <source>
        <dbReference type="PIRNR" id="PIRNR000741"/>
    </source>
</evidence>
<comment type="catalytic activity">
    <reaction evidence="1">
        <text>(7,8-dihydropterin-6-yl)methyl diphosphate + 4-aminobenzoate = 7,8-dihydropteroate + diphosphate</text>
        <dbReference type="Rhea" id="RHEA:19949"/>
        <dbReference type="ChEBI" id="CHEBI:17836"/>
        <dbReference type="ChEBI" id="CHEBI:17839"/>
        <dbReference type="ChEBI" id="CHEBI:33019"/>
        <dbReference type="ChEBI" id="CHEBI:72950"/>
        <dbReference type="EC" id="2.5.1.15"/>
    </reaction>
</comment>
<keyword evidence="12 16" id="KW-0067">ATP-binding</keyword>
<accession>A3LZB4</accession>
<comment type="pathway">
    <text evidence="5">Cofactor biosynthesis; tetrahydrofolate biosynthesis; 2-amino-4-hydroxy-6-hydroxymethyl-7,8-dihydropteridine diphosphate from 7,8-dihydroneopterin triphosphate: step 4/4.</text>
</comment>
<dbReference type="GO" id="GO:0004150">
    <property type="term" value="F:dihydroneopterin aldolase activity"/>
    <property type="evidence" value="ECO:0007669"/>
    <property type="project" value="UniProtKB-UniRule"/>
</dbReference>
<dbReference type="EMBL" id="CP000501">
    <property type="protein sequence ID" value="ABN68310.2"/>
    <property type="molecule type" value="Genomic_DNA"/>
</dbReference>
<dbReference type="FunFam" id="3.20.20.20:FF:000014">
    <property type="entry name" value="Folic acid synthesis protein fol1"/>
    <property type="match status" value="1"/>
</dbReference>
<keyword evidence="9 16" id="KW-0479">Metal-binding</keyword>
<dbReference type="RefSeq" id="XP_001386339.2">
    <property type="nucleotide sequence ID" value="XM_001386302.1"/>
</dbReference>
<dbReference type="CDD" id="cd00483">
    <property type="entry name" value="HPPK"/>
    <property type="match status" value="1"/>
</dbReference>
<evidence type="ECO:0000256" key="3">
    <source>
        <dbReference type="ARBA" id="ARBA00001946"/>
    </source>
</evidence>
<dbReference type="eggNOG" id="KOG2544">
    <property type="taxonomic scope" value="Eukaryota"/>
</dbReference>
<dbReference type="OrthoDB" id="615426at2759"/>
<dbReference type="InParanoid" id="A3LZB4"/>
<dbReference type="FunCoup" id="A3LZB4">
    <property type="interactions" value="257"/>
</dbReference>
<dbReference type="PIRSF" id="PIRSF000741">
    <property type="entry name" value="Folic_acid_synth"/>
    <property type="match status" value="1"/>
</dbReference>
<dbReference type="GO" id="GO:0046654">
    <property type="term" value="P:tetrahydrofolate biosynthetic process"/>
    <property type="evidence" value="ECO:0007669"/>
    <property type="project" value="UniProtKB-UniRule"/>
</dbReference>
<dbReference type="Pfam" id="PF02152">
    <property type="entry name" value="FolB"/>
    <property type="match status" value="2"/>
</dbReference>
<dbReference type="GO" id="GO:0004156">
    <property type="term" value="F:dihydropteroate synthase activity"/>
    <property type="evidence" value="ECO:0007669"/>
    <property type="project" value="UniProtKB-UniRule"/>
</dbReference>
<dbReference type="InterPro" id="IPR006157">
    <property type="entry name" value="FolB_dom"/>
</dbReference>
<evidence type="ECO:0000256" key="6">
    <source>
        <dbReference type="ARBA" id="ARBA00009640"/>
    </source>
</evidence>
<dbReference type="HOGENOM" id="CLU_008023_2_0_1"/>
<dbReference type="KEGG" id="pic:PICST_66087"/>
<dbReference type="CDD" id="cd00739">
    <property type="entry name" value="DHPS"/>
    <property type="match status" value="1"/>
</dbReference>
<dbReference type="GO" id="GO:0046872">
    <property type="term" value="F:metal ion binding"/>
    <property type="evidence" value="ECO:0007669"/>
    <property type="project" value="UniProtKB-UniRule"/>
</dbReference>
<sequence>MLNDKVFAKDIAATAITGKDAWNRPSPQPITISVSLDTDFHQASVTDNLKYSLNYAVISRNISEFMKANEHRNFKSLGNIAESVSEIVLDQKKGGGSKAEVVVKSVKSEIRADSVEYRLSRSKTDSEPIPDEIAVRGLRLLTIIGVFTFERFQRQIVDIDLQLKLHKESDVSIHEIIDDVVSYVESSNFKTVEALVMKIGQLIFQNHQKGVTSVFAKVTKPNAISYTEGVGVSSLMTKASFEGVEPIPKSDGFSTHLHPSEKFNLPTAAEDAESQANEEHVAYIAFGSNEGCQVENIQTALKLLEKYGVKVQSTSSLYISKPMYYLDQPDFYNGAVKVTFKNKSPHDLLAILKKIEYEDINRKKEFDNGPRSIDLDIILYDDISVNHEDLIIPHKLMLERTFVLQPICELLPPDHIHPVSAEPIHNHLSQLLLSKPNESVQESSDLLQLIPVPRLDNKDTILKFDQLKNSHSTLIMGIVNITPDSFSDGGVNFSKSVDEVLKTAKSLIGDGAHILDIGGVSTRPGSKEPTEEEELRRVVPLVKAIRASSDKQLSSCLISVDTYRAKVAEECLKAGADIINDISMGLYEEAIFDVVAKYGCPYIMNHTRGTAATMSKLTNYESNTNDDIIEYLVDPILGHQELDLTPEVNNLINGVSRELSLQMLKAFDRGVRKWQIIVDPGIGFAKDLSQNLQLIKHASLFKQYSVQVNVDISDSNHRNASNGIKHMYVSFNGLATLLGTSRKKFLGSIVNQPEASKRMVATAASVIACIQQKTDIVRVHDVKDIKEAVLTGDAIYRDSYKKS</sequence>
<evidence type="ECO:0000256" key="15">
    <source>
        <dbReference type="ARBA" id="ARBA00023268"/>
    </source>
</evidence>
<comment type="function">
    <text evidence="16">Catalyzes three sequential steps of tetrahydrofolate biosynthesis.</text>
</comment>
<dbReference type="SMART" id="SM00905">
    <property type="entry name" value="FolB"/>
    <property type="match status" value="2"/>
</dbReference>
<dbReference type="GO" id="GO:0005740">
    <property type="term" value="C:mitochondrial envelope"/>
    <property type="evidence" value="ECO:0007669"/>
    <property type="project" value="EnsemblFungi"/>
</dbReference>
<dbReference type="GO" id="GO:0016301">
    <property type="term" value="F:kinase activity"/>
    <property type="evidence" value="ECO:0007669"/>
    <property type="project" value="UniProtKB-UniRule"/>
</dbReference>
<dbReference type="Gene3D" id="3.30.1130.10">
    <property type="match status" value="2"/>
</dbReference>
<evidence type="ECO:0000256" key="8">
    <source>
        <dbReference type="ARBA" id="ARBA00022679"/>
    </source>
</evidence>
<keyword evidence="19" id="KW-1185">Reference proteome</keyword>
<dbReference type="Proteomes" id="UP000002258">
    <property type="component" value="Chromosome 7"/>
</dbReference>
<dbReference type="STRING" id="322104.A3LZB4"/>
<dbReference type="NCBIfam" id="TIGR01496">
    <property type="entry name" value="DHPS"/>
    <property type="match status" value="1"/>
</dbReference>
<comment type="similarity">
    <text evidence="7 16">In the C-terminal section; belongs to the DHPS family.</text>
</comment>
<proteinExistence type="inferred from homology"/>
<dbReference type="PANTHER" id="PTHR20941:SF1">
    <property type="entry name" value="FOLIC ACID SYNTHESIS PROTEIN FOL1"/>
    <property type="match status" value="1"/>
</dbReference>
<comment type="cofactor">
    <cofactor evidence="3 16">
        <name>Mg(2+)</name>
        <dbReference type="ChEBI" id="CHEBI:18420"/>
    </cofactor>
</comment>
<evidence type="ECO:0000256" key="11">
    <source>
        <dbReference type="ARBA" id="ARBA00022777"/>
    </source>
</evidence>
<reference evidence="18 19" key="1">
    <citation type="journal article" date="2007" name="Nat. Biotechnol.">
        <title>Genome sequence of the lignocellulose-bioconverting and xylose-fermenting yeast Pichia stipitis.</title>
        <authorList>
            <person name="Jeffries T.W."/>
            <person name="Grigoriev I.V."/>
            <person name="Grimwood J."/>
            <person name="Laplaza J.M."/>
            <person name="Aerts A."/>
            <person name="Salamov A."/>
            <person name="Schmutz J."/>
            <person name="Lindquist E."/>
            <person name="Dehal P."/>
            <person name="Shapiro H."/>
            <person name="Jin Y.S."/>
            <person name="Passoth V."/>
            <person name="Richardson P.M."/>
        </authorList>
    </citation>
    <scope>NUCLEOTIDE SEQUENCE [LARGE SCALE GENOMIC DNA]</scope>
    <source>
        <strain evidence="19">ATCC 58785 / CBS 6054 / NBRC 10063 / NRRL Y-11545</strain>
    </source>
</reference>
<dbReference type="Gene3D" id="3.20.20.20">
    <property type="entry name" value="Dihydropteroate synthase-like"/>
    <property type="match status" value="1"/>
</dbReference>
<evidence type="ECO:0000256" key="13">
    <source>
        <dbReference type="ARBA" id="ARBA00022842"/>
    </source>
</evidence>
<keyword evidence="15" id="KW-0511">Multifunctional enzyme</keyword>
<dbReference type="PANTHER" id="PTHR20941">
    <property type="entry name" value="FOLATE SYNTHESIS PROTEINS"/>
    <property type="match status" value="1"/>
</dbReference>
<dbReference type="GO" id="GO:0005524">
    <property type="term" value="F:ATP binding"/>
    <property type="evidence" value="ECO:0007669"/>
    <property type="project" value="UniProtKB-UniRule"/>
</dbReference>
<dbReference type="PROSITE" id="PS50972">
    <property type="entry name" value="PTERIN_BINDING"/>
    <property type="match status" value="1"/>
</dbReference>
<comment type="pathway">
    <text evidence="4">Cofactor biosynthesis; tetrahydrofolate biosynthesis; 7,8-dihydrofolate from 2-amino-4-hydroxy-6-hydroxymethyl-7,8-dihydropteridine diphosphate and 4-aminobenzoate: step 1/2.</text>
</comment>
<evidence type="ECO:0000256" key="5">
    <source>
        <dbReference type="ARBA" id="ARBA00005051"/>
    </source>
</evidence>
<dbReference type="Pfam" id="PF01288">
    <property type="entry name" value="HPPK"/>
    <property type="match status" value="1"/>
</dbReference>
<gene>
    <name evidence="18" type="ORF">PICST_66087</name>
</gene>
<dbReference type="UniPathway" id="UPA00077">
    <property type="reaction ID" value="UER00155"/>
</dbReference>
<dbReference type="InterPro" id="IPR000550">
    <property type="entry name" value="Hppk"/>
</dbReference>
<dbReference type="InterPro" id="IPR006390">
    <property type="entry name" value="DHP_synth_dom"/>
</dbReference>
<evidence type="ECO:0000256" key="7">
    <source>
        <dbReference type="ARBA" id="ARBA00009951"/>
    </source>
</evidence>
<evidence type="ECO:0000256" key="12">
    <source>
        <dbReference type="ARBA" id="ARBA00022840"/>
    </source>
</evidence>
<evidence type="ECO:0000256" key="14">
    <source>
        <dbReference type="ARBA" id="ARBA00022909"/>
    </source>
</evidence>
<evidence type="ECO:0000256" key="2">
    <source>
        <dbReference type="ARBA" id="ARBA00000198"/>
    </source>
</evidence>
<comment type="similarity">
    <text evidence="16">In the central section; belongs to the HPPK family.</text>
</comment>
<keyword evidence="8 16" id="KW-0808">Transferase</keyword>
<dbReference type="PROSITE" id="PS00794">
    <property type="entry name" value="HPPK"/>
    <property type="match status" value="1"/>
</dbReference>
<evidence type="ECO:0000256" key="1">
    <source>
        <dbReference type="ARBA" id="ARBA00000012"/>
    </source>
</evidence>
<dbReference type="SUPFAM" id="SSF51717">
    <property type="entry name" value="Dihydropteroate synthetase-like"/>
    <property type="match status" value="1"/>
</dbReference>
<dbReference type="OMA" id="ESEPMYF"/>
<dbReference type="InterPro" id="IPR043133">
    <property type="entry name" value="GTP-CH-I_C/QueF"/>
</dbReference>
<comment type="similarity">
    <text evidence="6 16">In the N-terminal section; belongs to the DHNA family.</text>
</comment>
<organism evidence="18 19">
    <name type="scientific">Scheffersomyces stipitis (strain ATCC 58785 / CBS 6054 / NBRC 10063 / NRRL Y-11545)</name>
    <name type="common">Yeast</name>
    <name type="synonym">Pichia stipitis</name>
    <dbReference type="NCBI Taxonomy" id="322104"/>
    <lineage>
        <taxon>Eukaryota</taxon>
        <taxon>Fungi</taxon>
        <taxon>Dikarya</taxon>
        <taxon>Ascomycota</taxon>
        <taxon>Saccharomycotina</taxon>
        <taxon>Pichiomycetes</taxon>
        <taxon>Debaryomycetaceae</taxon>
        <taxon>Scheffersomyces</taxon>
    </lineage>
</organism>
<dbReference type="InterPro" id="IPR016261">
    <property type="entry name" value="Folic_acid_synth"/>
</dbReference>
<dbReference type="InterPro" id="IPR035907">
    <property type="entry name" value="Hppk_sf"/>
</dbReference>
<dbReference type="SUPFAM" id="SSF55083">
    <property type="entry name" value="6-hydroxymethyl-7,8-dihydropterin pyrophosphokinase, HPPK"/>
    <property type="match status" value="1"/>
</dbReference>
<dbReference type="GO" id="GO:0003848">
    <property type="term" value="F:2-amino-4-hydroxy-6-hydroxymethyldihydropteridine diphosphokinase activity"/>
    <property type="evidence" value="ECO:0007669"/>
    <property type="project" value="UniProtKB-UniRule"/>
</dbReference>
<dbReference type="NCBIfam" id="TIGR01498">
    <property type="entry name" value="folK"/>
    <property type="match status" value="1"/>
</dbReference>
<protein>
    <recommendedName>
        <fullName evidence="16">Folic acid synthesis protein fol1</fullName>
    </recommendedName>
</protein>
<dbReference type="NCBIfam" id="TIGR00526">
    <property type="entry name" value="folB_dom"/>
    <property type="match status" value="2"/>
</dbReference>
<dbReference type="PROSITE" id="PS00792">
    <property type="entry name" value="DHPS_1"/>
    <property type="match status" value="1"/>
</dbReference>
<comment type="catalytic activity">
    <reaction evidence="2">
        <text>6-hydroxymethyl-7,8-dihydropterin + ATP = (7,8-dihydropterin-6-yl)methyl diphosphate + AMP + H(+)</text>
        <dbReference type="Rhea" id="RHEA:11412"/>
        <dbReference type="ChEBI" id="CHEBI:15378"/>
        <dbReference type="ChEBI" id="CHEBI:30616"/>
        <dbReference type="ChEBI" id="CHEBI:44841"/>
        <dbReference type="ChEBI" id="CHEBI:72950"/>
        <dbReference type="ChEBI" id="CHEBI:456215"/>
        <dbReference type="EC" id="2.7.6.3"/>
    </reaction>
</comment>
<evidence type="ECO:0000256" key="9">
    <source>
        <dbReference type="ARBA" id="ARBA00022723"/>
    </source>
</evidence>
<keyword evidence="14 16" id="KW-0289">Folate biosynthesis</keyword>
<dbReference type="GO" id="GO:0046656">
    <property type="term" value="P:folic acid biosynthetic process"/>
    <property type="evidence" value="ECO:0007669"/>
    <property type="project" value="UniProtKB-UniRule"/>
</dbReference>
<dbReference type="SUPFAM" id="SSF55620">
    <property type="entry name" value="Tetrahydrobiopterin biosynthesis enzymes-like"/>
    <property type="match status" value="2"/>
</dbReference>
<keyword evidence="11 16" id="KW-0418">Kinase</keyword>